<name>A0A834H449_RHOSS</name>
<feature type="domain" description="Reverse transcriptase zinc-binding" evidence="1">
    <location>
        <begin position="40"/>
        <end position="115"/>
    </location>
</feature>
<dbReference type="Pfam" id="PF13966">
    <property type="entry name" value="zf-RVT"/>
    <property type="match status" value="1"/>
</dbReference>
<dbReference type="EMBL" id="WJXA01000004">
    <property type="protein sequence ID" value="KAF7145204.1"/>
    <property type="molecule type" value="Genomic_DNA"/>
</dbReference>
<dbReference type="OrthoDB" id="1751518at2759"/>
<evidence type="ECO:0000313" key="3">
    <source>
        <dbReference type="Proteomes" id="UP000626092"/>
    </source>
</evidence>
<dbReference type="AlphaFoldDB" id="A0A834H449"/>
<accession>A0A834H449</accession>
<gene>
    <name evidence="2" type="ORF">RHSIM_Rhsim04G0135500</name>
</gene>
<protein>
    <recommendedName>
        <fullName evidence="1">Reverse transcriptase zinc-binding domain-containing protein</fullName>
    </recommendedName>
</protein>
<comment type="caution">
    <text evidence="2">The sequence shown here is derived from an EMBL/GenBank/DDBJ whole genome shotgun (WGS) entry which is preliminary data.</text>
</comment>
<keyword evidence="3" id="KW-1185">Reference proteome</keyword>
<evidence type="ECO:0000259" key="1">
    <source>
        <dbReference type="Pfam" id="PF13966"/>
    </source>
</evidence>
<sequence>MDVPRACFTFFVSRSEALKPTDSQEDCLQWKWSKDLSFQLSQHTLSGKPKNSLRTNICPPKVEIFVWMDMQGCIASKSVLVRRGIINNNLGQYPFCNATKETPDHLLLLCDVACRLQIQQSGEALLVGFLVLWGMDIVDMQK</sequence>
<proteinExistence type="predicted"/>
<organism evidence="2 3">
    <name type="scientific">Rhododendron simsii</name>
    <name type="common">Sims's rhododendron</name>
    <dbReference type="NCBI Taxonomy" id="118357"/>
    <lineage>
        <taxon>Eukaryota</taxon>
        <taxon>Viridiplantae</taxon>
        <taxon>Streptophyta</taxon>
        <taxon>Embryophyta</taxon>
        <taxon>Tracheophyta</taxon>
        <taxon>Spermatophyta</taxon>
        <taxon>Magnoliopsida</taxon>
        <taxon>eudicotyledons</taxon>
        <taxon>Gunneridae</taxon>
        <taxon>Pentapetalae</taxon>
        <taxon>asterids</taxon>
        <taxon>Ericales</taxon>
        <taxon>Ericaceae</taxon>
        <taxon>Ericoideae</taxon>
        <taxon>Rhodoreae</taxon>
        <taxon>Rhododendron</taxon>
    </lineage>
</organism>
<dbReference type="Proteomes" id="UP000626092">
    <property type="component" value="Unassembled WGS sequence"/>
</dbReference>
<dbReference type="InterPro" id="IPR026960">
    <property type="entry name" value="RVT-Znf"/>
</dbReference>
<evidence type="ECO:0000313" key="2">
    <source>
        <dbReference type="EMBL" id="KAF7145204.1"/>
    </source>
</evidence>
<reference evidence="2" key="1">
    <citation type="submission" date="2019-11" db="EMBL/GenBank/DDBJ databases">
        <authorList>
            <person name="Liu Y."/>
            <person name="Hou J."/>
            <person name="Li T.-Q."/>
            <person name="Guan C.-H."/>
            <person name="Wu X."/>
            <person name="Wu H.-Z."/>
            <person name="Ling F."/>
            <person name="Zhang R."/>
            <person name="Shi X.-G."/>
            <person name="Ren J.-P."/>
            <person name="Chen E.-F."/>
            <person name="Sun J.-M."/>
        </authorList>
    </citation>
    <scope>NUCLEOTIDE SEQUENCE</scope>
    <source>
        <strain evidence="2">Adult_tree_wgs_1</strain>
        <tissue evidence="2">Leaves</tissue>
    </source>
</reference>